<dbReference type="OrthoDB" id="202840at2759"/>
<dbReference type="GO" id="GO:0006749">
    <property type="term" value="P:glutathione metabolic process"/>
    <property type="evidence" value="ECO:0007669"/>
    <property type="project" value="TreeGrafter"/>
</dbReference>
<dbReference type="PROSITE" id="PS50404">
    <property type="entry name" value="GST_NTER"/>
    <property type="match status" value="1"/>
</dbReference>
<feature type="domain" description="GST N-terminal" evidence="2">
    <location>
        <begin position="5"/>
        <end position="93"/>
    </location>
</feature>
<dbReference type="NCBIfam" id="TIGR01262">
    <property type="entry name" value="maiA"/>
    <property type="match status" value="1"/>
</dbReference>
<dbReference type="InterPro" id="IPR040079">
    <property type="entry name" value="Glutathione_S-Trfase"/>
</dbReference>
<dbReference type="SFLD" id="SFLDG00358">
    <property type="entry name" value="Main_(cytGST)"/>
    <property type="match status" value="1"/>
</dbReference>
<proteinExistence type="inferred from homology"/>
<dbReference type="InterPro" id="IPR036249">
    <property type="entry name" value="Thioredoxin-like_sf"/>
</dbReference>
<dbReference type="GO" id="GO:0016034">
    <property type="term" value="F:maleylacetoacetate isomerase activity"/>
    <property type="evidence" value="ECO:0007669"/>
    <property type="project" value="TreeGrafter"/>
</dbReference>
<gene>
    <name evidence="4" type="ORF">POCULU_LOCUS8235</name>
</gene>
<dbReference type="PANTHER" id="PTHR42673">
    <property type="entry name" value="MALEYLACETOACETATE ISOMERASE"/>
    <property type="match status" value="1"/>
</dbReference>
<sequence>MDSDKRPILYSYWRSSCSWRVRISLLWKDIDYKTIPVNLLLNEHVDFTLLKRSAEYIAINPMQEVPTLIIDGNTLTQSLAILEYLEETRTEKPLLPSDPLIRAKVRSLVSAIAIDTQPAQNLRILRQLGDDKSQDWAKHWITWAFEGIEKQLSSTAGNYCVGDEVTLADVCLVPQVFNAR</sequence>
<dbReference type="SUPFAM" id="SSF52833">
    <property type="entry name" value="Thioredoxin-like"/>
    <property type="match status" value="1"/>
</dbReference>
<feature type="domain" description="GST C-terminal" evidence="3">
    <location>
        <begin position="98"/>
        <end position="180"/>
    </location>
</feature>
<dbReference type="PANTHER" id="PTHR42673:SF4">
    <property type="entry name" value="MALEYLACETOACETATE ISOMERASE"/>
    <property type="match status" value="1"/>
</dbReference>
<dbReference type="CDD" id="cd03042">
    <property type="entry name" value="GST_N_Zeta"/>
    <property type="match status" value="1"/>
</dbReference>
<organism evidence="4 5">
    <name type="scientific">Paraglomus occultum</name>
    <dbReference type="NCBI Taxonomy" id="144539"/>
    <lineage>
        <taxon>Eukaryota</taxon>
        <taxon>Fungi</taxon>
        <taxon>Fungi incertae sedis</taxon>
        <taxon>Mucoromycota</taxon>
        <taxon>Glomeromycotina</taxon>
        <taxon>Glomeromycetes</taxon>
        <taxon>Paraglomerales</taxon>
        <taxon>Paraglomeraceae</taxon>
        <taxon>Paraglomus</taxon>
    </lineage>
</organism>
<evidence type="ECO:0000313" key="5">
    <source>
        <dbReference type="Proteomes" id="UP000789572"/>
    </source>
</evidence>
<dbReference type="GO" id="GO:0006559">
    <property type="term" value="P:L-phenylalanine catabolic process"/>
    <property type="evidence" value="ECO:0007669"/>
    <property type="project" value="TreeGrafter"/>
</dbReference>
<keyword evidence="5" id="KW-1185">Reference proteome</keyword>
<evidence type="ECO:0000313" key="4">
    <source>
        <dbReference type="EMBL" id="CAG8617012.1"/>
    </source>
</evidence>
<feature type="non-terminal residue" evidence="4">
    <location>
        <position position="180"/>
    </location>
</feature>
<reference evidence="4" key="1">
    <citation type="submission" date="2021-06" db="EMBL/GenBank/DDBJ databases">
        <authorList>
            <person name="Kallberg Y."/>
            <person name="Tangrot J."/>
            <person name="Rosling A."/>
        </authorList>
    </citation>
    <scope>NUCLEOTIDE SEQUENCE</scope>
    <source>
        <strain evidence="4">IA702</strain>
    </source>
</reference>
<dbReference type="InterPro" id="IPR004045">
    <property type="entry name" value="Glutathione_S-Trfase_N"/>
</dbReference>
<dbReference type="InterPro" id="IPR036282">
    <property type="entry name" value="Glutathione-S-Trfase_C_sf"/>
</dbReference>
<dbReference type="SFLD" id="SFLDS00019">
    <property type="entry name" value="Glutathione_Transferase_(cytos"/>
    <property type="match status" value="1"/>
</dbReference>
<protein>
    <submittedName>
        <fullName evidence="4">7848_t:CDS:1</fullName>
    </submittedName>
</protein>
<dbReference type="InterPro" id="IPR034333">
    <property type="entry name" value="GST_Zeta_N"/>
</dbReference>
<comment type="caution">
    <text evidence="4">The sequence shown here is derived from an EMBL/GenBank/DDBJ whole genome shotgun (WGS) entry which is preliminary data.</text>
</comment>
<comment type="similarity">
    <text evidence="1">Belongs to the GST superfamily. Zeta family.</text>
</comment>
<dbReference type="PROSITE" id="PS50405">
    <property type="entry name" value="GST_CTER"/>
    <property type="match status" value="1"/>
</dbReference>
<dbReference type="GO" id="GO:0005739">
    <property type="term" value="C:mitochondrion"/>
    <property type="evidence" value="ECO:0007669"/>
    <property type="project" value="TreeGrafter"/>
</dbReference>
<dbReference type="SUPFAM" id="SSF47616">
    <property type="entry name" value="GST C-terminal domain-like"/>
    <property type="match status" value="1"/>
</dbReference>
<name>A0A9N9CYJ3_9GLOM</name>
<dbReference type="AlphaFoldDB" id="A0A9N9CYJ3"/>
<evidence type="ECO:0000259" key="2">
    <source>
        <dbReference type="PROSITE" id="PS50404"/>
    </source>
</evidence>
<dbReference type="Pfam" id="PF13409">
    <property type="entry name" value="GST_N_2"/>
    <property type="match status" value="1"/>
</dbReference>
<dbReference type="Gene3D" id="3.40.30.10">
    <property type="entry name" value="Glutaredoxin"/>
    <property type="match status" value="1"/>
</dbReference>
<dbReference type="EMBL" id="CAJVPJ010002258">
    <property type="protein sequence ID" value="CAG8617012.1"/>
    <property type="molecule type" value="Genomic_DNA"/>
</dbReference>
<dbReference type="InterPro" id="IPR010987">
    <property type="entry name" value="Glutathione-S-Trfase_C-like"/>
</dbReference>
<accession>A0A9N9CYJ3</accession>
<dbReference type="Proteomes" id="UP000789572">
    <property type="component" value="Unassembled WGS sequence"/>
</dbReference>
<dbReference type="InterPro" id="IPR005955">
    <property type="entry name" value="GST_Zeta"/>
</dbReference>
<dbReference type="Gene3D" id="1.20.1050.10">
    <property type="match status" value="1"/>
</dbReference>
<evidence type="ECO:0000259" key="3">
    <source>
        <dbReference type="PROSITE" id="PS50405"/>
    </source>
</evidence>
<dbReference type="GO" id="GO:0004364">
    <property type="term" value="F:glutathione transferase activity"/>
    <property type="evidence" value="ECO:0007669"/>
    <property type="project" value="TreeGrafter"/>
</dbReference>
<evidence type="ECO:0000256" key="1">
    <source>
        <dbReference type="ARBA" id="ARBA00010007"/>
    </source>
</evidence>